<dbReference type="EMBL" id="JAEMUK010000079">
    <property type="protein sequence ID" value="MBJ7544446.1"/>
    <property type="molecule type" value="Genomic_DNA"/>
</dbReference>
<keyword evidence="1" id="KW-0813">Transport</keyword>
<dbReference type="PANTHER" id="PTHR34982:SF1">
    <property type="entry name" value="FLAGELLAR ASSEMBLY PROTEIN FLIH"/>
    <property type="match status" value="1"/>
</dbReference>
<dbReference type="InterPro" id="IPR010586">
    <property type="entry name" value="T3SS_stator_protein"/>
</dbReference>
<dbReference type="Proteomes" id="UP000623250">
    <property type="component" value="Unassembled WGS sequence"/>
</dbReference>
<dbReference type="InterPro" id="IPR051472">
    <property type="entry name" value="T3SS_Stator/FliH"/>
</dbReference>
<evidence type="ECO:0000256" key="1">
    <source>
        <dbReference type="ARBA" id="ARBA00022448"/>
    </source>
</evidence>
<dbReference type="PANTHER" id="PTHR34982">
    <property type="entry name" value="YOP PROTEINS TRANSLOCATION PROTEIN L"/>
    <property type="match status" value="1"/>
</dbReference>
<accession>A0A8I1GHT0</accession>
<organism evidence="3 4">
    <name type="scientific">Rhodomicrobium udaipurense</name>
    <dbReference type="NCBI Taxonomy" id="1202716"/>
    <lineage>
        <taxon>Bacteria</taxon>
        <taxon>Pseudomonadati</taxon>
        <taxon>Pseudomonadota</taxon>
        <taxon>Alphaproteobacteria</taxon>
        <taxon>Hyphomicrobiales</taxon>
        <taxon>Hyphomicrobiaceae</taxon>
        <taxon>Rhodomicrobium</taxon>
    </lineage>
</organism>
<reference evidence="3 4" key="1">
    <citation type="submission" date="2020-12" db="EMBL/GenBank/DDBJ databases">
        <title>Revised draft genomes of Rhodomicrobium vannielii ATCC 17100 and Rhodomicrobium udaipurense JA643.</title>
        <authorList>
            <person name="Conners E.M."/>
            <person name="Davenport E.J."/>
            <person name="Bose A."/>
        </authorList>
    </citation>
    <scope>NUCLEOTIDE SEQUENCE [LARGE SCALE GENOMIC DNA]</scope>
    <source>
        <strain evidence="3 4">JA643</strain>
    </source>
</reference>
<sequence>MDEGSHSSLNDLSDNVDALLARKPVGAILRADEMKTWEEGRAWLVSARRACRDVEETLPGILAEEKAKARHEGRDEGLRDAIALMAEMNAKAVGHYTRIREEFTSLVIRAAGEIIGELPPADAVSATVLKTLRTLDLGAEFALYVSPEVFDDVRDRLSRALDPTTKAKLFLRQDPKFSATECRLVSEFGLVELSLDKQFDILAESLRAAGIGVEA</sequence>
<name>A0A8I1GHT0_9HYPH</name>
<evidence type="ECO:0000313" key="3">
    <source>
        <dbReference type="EMBL" id="MBJ7544446.1"/>
    </source>
</evidence>
<gene>
    <name evidence="3" type="ORF">JDN41_12900</name>
</gene>
<dbReference type="RefSeq" id="WP_037235694.1">
    <property type="nucleotide sequence ID" value="NZ_JAEMUK010000079.1"/>
</dbReference>
<dbReference type="GO" id="GO:0015031">
    <property type="term" value="P:protein transport"/>
    <property type="evidence" value="ECO:0007669"/>
    <property type="project" value="UniProtKB-KW"/>
</dbReference>
<evidence type="ECO:0008006" key="5">
    <source>
        <dbReference type="Google" id="ProtNLM"/>
    </source>
</evidence>
<dbReference type="Pfam" id="PF06635">
    <property type="entry name" value="T3SS_SCTL"/>
    <property type="match status" value="1"/>
</dbReference>
<proteinExistence type="predicted"/>
<protein>
    <recommendedName>
        <fullName evidence="5">Flagellar assembly protein FliH/Type III secretion system HrpE domain-containing protein</fullName>
    </recommendedName>
</protein>
<evidence type="ECO:0000256" key="2">
    <source>
        <dbReference type="ARBA" id="ARBA00022927"/>
    </source>
</evidence>
<keyword evidence="4" id="KW-1185">Reference proteome</keyword>
<dbReference type="AlphaFoldDB" id="A0A8I1GHT0"/>
<keyword evidence="2" id="KW-0653">Protein transport</keyword>
<dbReference type="GO" id="GO:0005829">
    <property type="term" value="C:cytosol"/>
    <property type="evidence" value="ECO:0007669"/>
    <property type="project" value="TreeGrafter"/>
</dbReference>
<comment type="caution">
    <text evidence="3">The sequence shown here is derived from an EMBL/GenBank/DDBJ whole genome shotgun (WGS) entry which is preliminary data.</text>
</comment>
<evidence type="ECO:0000313" key="4">
    <source>
        <dbReference type="Proteomes" id="UP000623250"/>
    </source>
</evidence>